<keyword evidence="3" id="KW-1185">Reference proteome</keyword>
<evidence type="ECO:0000313" key="2">
    <source>
        <dbReference type="EMBL" id="KAJ1970489.1"/>
    </source>
</evidence>
<comment type="caution">
    <text evidence="2">The sequence shown here is derived from an EMBL/GenBank/DDBJ whole genome shotgun (WGS) entry which is preliminary data.</text>
</comment>
<keyword evidence="1" id="KW-0732">Signal</keyword>
<proteinExistence type="predicted"/>
<dbReference type="EMBL" id="JANBQB010001748">
    <property type="protein sequence ID" value="KAJ1970489.1"/>
    <property type="molecule type" value="Genomic_DNA"/>
</dbReference>
<dbReference type="Proteomes" id="UP001151582">
    <property type="component" value="Unassembled WGS sequence"/>
</dbReference>
<feature type="signal peptide" evidence="1">
    <location>
        <begin position="1"/>
        <end position="24"/>
    </location>
</feature>
<name>A0A9W8B1P9_9FUNG</name>
<evidence type="ECO:0000313" key="3">
    <source>
        <dbReference type="Proteomes" id="UP001151582"/>
    </source>
</evidence>
<feature type="non-terminal residue" evidence="2">
    <location>
        <position position="57"/>
    </location>
</feature>
<accession>A0A9W8B1P9</accession>
<sequence>MFKLGSPLVAMTLVLLMGAHTSHGSYPYSQTYGREWFLRNGNQMVNYVPDTLHLANV</sequence>
<gene>
    <name evidence="2" type="ORF">H4R34_006044</name>
</gene>
<organism evidence="2 3">
    <name type="scientific">Dimargaris verticillata</name>
    <dbReference type="NCBI Taxonomy" id="2761393"/>
    <lineage>
        <taxon>Eukaryota</taxon>
        <taxon>Fungi</taxon>
        <taxon>Fungi incertae sedis</taxon>
        <taxon>Zoopagomycota</taxon>
        <taxon>Kickxellomycotina</taxon>
        <taxon>Dimargaritomycetes</taxon>
        <taxon>Dimargaritales</taxon>
        <taxon>Dimargaritaceae</taxon>
        <taxon>Dimargaris</taxon>
    </lineage>
</organism>
<protein>
    <submittedName>
        <fullName evidence="2">Uncharacterized protein</fullName>
    </submittedName>
</protein>
<evidence type="ECO:0000256" key="1">
    <source>
        <dbReference type="SAM" id="SignalP"/>
    </source>
</evidence>
<feature type="chain" id="PRO_5040912304" evidence="1">
    <location>
        <begin position="25"/>
        <end position="57"/>
    </location>
</feature>
<reference evidence="2" key="1">
    <citation type="submission" date="2022-07" db="EMBL/GenBank/DDBJ databases">
        <title>Phylogenomic reconstructions and comparative analyses of Kickxellomycotina fungi.</title>
        <authorList>
            <person name="Reynolds N.K."/>
            <person name="Stajich J.E."/>
            <person name="Barry K."/>
            <person name="Grigoriev I.V."/>
            <person name="Crous P."/>
            <person name="Smith M.E."/>
        </authorList>
    </citation>
    <scope>NUCLEOTIDE SEQUENCE</scope>
    <source>
        <strain evidence="2">RSA 567</strain>
    </source>
</reference>
<dbReference type="AlphaFoldDB" id="A0A9W8B1P9"/>